<evidence type="ECO:0000313" key="3">
    <source>
        <dbReference type="EMBL" id="CAK9178459.1"/>
    </source>
</evidence>
<dbReference type="AlphaFoldDB" id="A0ABC8U9L6"/>
<evidence type="ECO:0000256" key="2">
    <source>
        <dbReference type="SAM" id="MobiDB-lite"/>
    </source>
</evidence>
<comment type="similarity">
    <text evidence="1">Belongs to the LTV1 family.</text>
</comment>
<name>A0ABC8U9L6_9AQUA</name>
<protein>
    <recommendedName>
        <fullName evidence="5">Protein LTV1 homolog</fullName>
    </recommendedName>
</protein>
<organism evidence="3 4">
    <name type="scientific">Ilex paraguariensis</name>
    <name type="common">yerba mate</name>
    <dbReference type="NCBI Taxonomy" id="185542"/>
    <lineage>
        <taxon>Eukaryota</taxon>
        <taxon>Viridiplantae</taxon>
        <taxon>Streptophyta</taxon>
        <taxon>Embryophyta</taxon>
        <taxon>Tracheophyta</taxon>
        <taxon>Spermatophyta</taxon>
        <taxon>Magnoliopsida</taxon>
        <taxon>eudicotyledons</taxon>
        <taxon>Gunneridae</taxon>
        <taxon>Pentapetalae</taxon>
        <taxon>asterids</taxon>
        <taxon>campanulids</taxon>
        <taxon>Aquifoliales</taxon>
        <taxon>Aquifoliaceae</taxon>
        <taxon>Ilex</taxon>
    </lineage>
</organism>
<sequence length="546" mass="61363">MGQKKKFFDKKKSATFQLLARDSSDPNYNDGPSGDRVFVRVDNNPYSINTYFDDDNLEVVSGDGQFDDDPNSIFADAPDDYDDETNGGDGISRNRTQAATLPDHIRREILELGFPDDGYNYLLHLREIKNTGAGSQYYHNSKANLAQLPRDVKAYDASRLEISEVNDDSYEKSIYSVASKAVGVRAQKVVDPEVAALLDDSDLSRFGSDVEDMEEDFVVKANFPEGPVDVDFDKKLSFAETSEGHKGKINGTITSHSPENVATFSGVNGVRNEVLPAGEDCIDEKPRVRRLLDEQFDLLELQEYGTDSEDEYGGSIVEENECDESLAEKLNHSFKKHVVDNLKLNEEYRAPSDVLLDTKKANDIDLLESAADVIQRCREYAEKYENDDQDEDVVVLQESSDELEVWDCETIISTYSNLDNHPGTIEAPGVRRKKKLAETVSGAFDSPRHLISLKGKEKLPVDFLPCSRKSVSEKVKDVSCLGTEQQKRKQHGQESKEEKKERKASIKEERREARRIKKETKGLYRGEAQRAQKIAAFTGPSSIHLM</sequence>
<evidence type="ECO:0008006" key="5">
    <source>
        <dbReference type="Google" id="ProtNLM"/>
    </source>
</evidence>
<feature type="compositionally biased region" description="Basic and acidic residues" evidence="2">
    <location>
        <begin position="519"/>
        <end position="530"/>
    </location>
</feature>
<comment type="caution">
    <text evidence="3">The sequence shown here is derived from an EMBL/GenBank/DDBJ whole genome shotgun (WGS) entry which is preliminary data.</text>
</comment>
<reference evidence="3 4" key="1">
    <citation type="submission" date="2024-02" db="EMBL/GenBank/DDBJ databases">
        <authorList>
            <person name="Vignale AGUSTIN F."/>
            <person name="Sosa J E."/>
            <person name="Modenutti C."/>
        </authorList>
    </citation>
    <scope>NUCLEOTIDE SEQUENCE [LARGE SCALE GENOMIC DNA]</scope>
</reference>
<feature type="region of interest" description="Disordered" evidence="2">
    <location>
        <begin position="477"/>
        <end position="546"/>
    </location>
</feature>
<gene>
    <name evidence="3" type="ORF">ILEXP_LOCUS48378</name>
</gene>
<dbReference type="PANTHER" id="PTHR21531">
    <property type="entry name" value="LOW-TEMPERATURE VIABILITY PROTEIN LTV1-RELATED"/>
    <property type="match status" value="1"/>
</dbReference>
<keyword evidence="4" id="KW-1185">Reference proteome</keyword>
<dbReference type="EMBL" id="CAUOFW020007279">
    <property type="protein sequence ID" value="CAK9178459.1"/>
    <property type="molecule type" value="Genomic_DNA"/>
</dbReference>
<evidence type="ECO:0000313" key="4">
    <source>
        <dbReference type="Proteomes" id="UP001642360"/>
    </source>
</evidence>
<dbReference type="PANTHER" id="PTHR21531:SF0">
    <property type="entry name" value="PROTEIN LTV1 HOMOLOG"/>
    <property type="match status" value="1"/>
</dbReference>
<accession>A0ABC8U9L6</accession>
<proteinExistence type="inferred from homology"/>
<evidence type="ECO:0000256" key="1">
    <source>
        <dbReference type="ARBA" id="ARBA00009078"/>
    </source>
</evidence>
<feature type="compositionally biased region" description="Basic and acidic residues" evidence="2">
    <location>
        <begin position="485"/>
        <end position="512"/>
    </location>
</feature>
<dbReference type="InterPro" id="IPR007307">
    <property type="entry name" value="Ltv1"/>
</dbReference>
<dbReference type="Proteomes" id="UP001642360">
    <property type="component" value="Unassembled WGS sequence"/>
</dbReference>